<dbReference type="AlphaFoldDB" id="A0A9Q0B915"/>
<feature type="transmembrane region" description="Helical" evidence="1">
    <location>
        <begin position="152"/>
        <end position="173"/>
    </location>
</feature>
<reference evidence="2" key="1">
    <citation type="submission" date="2019-01" db="EMBL/GenBank/DDBJ databases">
        <title>Colletotrichum abscissum LGMF1257.</title>
        <authorList>
            <person name="Baroncelli R."/>
        </authorList>
    </citation>
    <scope>NUCLEOTIDE SEQUENCE</scope>
    <source>
        <strain evidence="2">Ca142</strain>
    </source>
</reference>
<keyword evidence="1" id="KW-0812">Transmembrane</keyword>
<dbReference type="Proteomes" id="UP001056436">
    <property type="component" value="Unassembled WGS sequence"/>
</dbReference>
<feature type="transmembrane region" description="Helical" evidence="1">
    <location>
        <begin position="237"/>
        <end position="258"/>
    </location>
</feature>
<keyword evidence="1" id="KW-1133">Transmembrane helix</keyword>
<sequence>MADRLDNTTNWQAPPRYLQWNTSAECALFADVAQSILRTYSDDPVVQDYCAVNVNALHAYFQSSLPLYLRNTTGRATSSQVASWYMLGCSAGSLISDMPCNADIAGIGITISLCIESFLIFVLLVANIAEFFHRPKSSSSSKVGRVRDACRAVLPTFYWSSVIFNLGIVLASLNTAVAVSGDGQLEVIARWRAGGTFAAYDTQLATLISGFSFQPTFMAGLMMIAEPGRRRRALNTAIIPVLGLLLIPLLCMTLSWYSRFPETVSRLFSDDLEINTTVRLTLFVSFCATWFLLVLSGITVGVAYRRVPGESRQVSIASSSRLVTLVYLLHMVSLATMFTTLVVFFWLRNSTIKNAGGSDPQVDWGFGQVVALATWIPVFVDFFYNYWGKSIFIRASFHVLP</sequence>
<comment type="caution">
    <text evidence="2">The sequence shown here is derived from an EMBL/GenBank/DDBJ whole genome shotgun (WGS) entry which is preliminary data.</text>
</comment>
<organism evidence="2 3">
    <name type="scientific">Colletotrichum abscissum</name>
    <dbReference type="NCBI Taxonomy" id="1671311"/>
    <lineage>
        <taxon>Eukaryota</taxon>
        <taxon>Fungi</taxon>
        <taxon>Dikarya</taxon>
        <taxon>Ascomycota</taxon>
        <taxon>Pezizomycotina</taxon>
        <taxon>Sordariomycetes</taxon>
        <taxon>Hypocreomycetidae</taxon>
        <taxon>Glomerellales</taxon>
        <taxon>Glomerellaceae</taxon>
        <taxon>Colletotrichum</taxon>
        <taxon>Colletotrichum acutatum species complex</taxon>
    </lineage>
</organism>
<dbReference type="OrthoDB" id="4582561at2759"/>
<keyword evidence="3" id="KW-1185">Reference proteome</keyword>
<protein>
    <submittedName>
        <fullName evidence="2">Uncharacterized protein</fullName>
    </submittedName>
</protein>
<feature type="transmembrane region" description="Helical" evidence="1">
    <location>
        <begin position="278"/>
        <end position="304"/>
    </location>
</feature>
<evidence type="ECO:0000313" key="2">
    <source>
        <dbReference type="EMBL" id="KAI3558139.1"/>
    </source>
</evidence>
<evidence type="ECO:0000256" key="1">
    <source>
        <dbReference type="SAM" id="Phobius"/>
    </source>
</evidence>
<name>A0A9Q0B915_9PEZI</name>
<proteinExistence type="predicted"/>
<accession>A0A9Q0B915</accession>
<feature type="transmembrane region" description="Helical" evidence="1">
    <location>
        <begin position="104"/>
        <end position="132"/>
    </location>
</feature>
<gene>
    <name evidence="2" type="ORF">CABS02_01812</name>
</gene>
<evidence type="ECO:0000313" key="3">
    <source>
        <dbReference type="Proteomes" id="UP001056436"/>
    </source>
</evidence>
<keyword evidence="1" id="KW-0472">Membrane</keyword>
<feature type="transmembrane region" description="Helical" evidence="1">
    <location>
        <begin position="325"/>
        <end position="346"/>
    </location>
</feature>
<feature type="transmembrane region" description="Helical" evidence="1">
    <location>
        <begin position="204"/>
        <end position="225"/>
    </location>
</feature>
<dbReference type="EMBL" id="SDAQ01000005">
    <property type="protein sequence ID" value="KAI3558139.1"/>
    <property type="molecule type" value="Genomic_DNA"/>
</dbReference>
<feature type="transmembrane region" description="Helical" evidence="1">
    <location>
        <begin position="366"/>
        <end position="387"/>
    </location>
</feature>